<proteinExistence type="predicted"/>
<evidence type="ECO:0000313" key="1">
    <source>
        <dbReference type="EMBL" id="VDO33047.1"/>
    </source>
</evidence>
<dbReference type="Proteomes" id="UP000268014">
    <property type="component" value="Unassembled WGS sequence"/>
</dbReference>
<name>A0A0N4WBJ0_HAEPC</name>
<evidence type="ECO:0000313" key="3">
    <source>
        <dbReference type="WBParaSite" id="HPLM_0000781801-mRNA-1"/>
    </source>
</evidence>
<sequence length="89" mass="9961">MVSFLTVKSTRPKRCPYTCASDLINVSTDWIVNWFRGSSRTVGAVASASVIARDFEECSAISATRDRSQIELRRFSRRVSKPIVAFSTL</sequence>
<dbReference type="EMBL" id="UZAF01016731">
    <property type="protein sequence ID" value="VDO33047.1"/>
    <property type="molecule type" value="Genomic_DNA"/>
</dbReference>
<dbReference type="AlphaFoldDB" id="A0A0N4WBJ0"/>
<evidence type="ECO:0000313" key="2">
    <source>
        <dbReference type="Proteomes" id="UP000268014"/>
    </source>
</evidence>
<dbReference type="WBParaSite" id="HPLM_0000781801-mRNA-1">
    <property type="protein sequence ID" value="HPLM_0000781801-mRNA-1"/>
    <property type="gene ID" value="HPLM_0000781801"/>
</dbReference>
<reference evidence="1 2" key="2">
    <citation type="submission" date="2018-11" db="EMBL/GenBank/DDBJ databases">
        <authorList>
            <consortium name="Pathogen Informatics"/>
        </authorList>
    </citation>
    <scope>NUCLEOTIDE SEQUENCE [LARGE SCALE GENOMIC DNA]</scope>
    <source>
        <strain evidence="1 2">MHpl1</strain>
    </source>
</reference>
<reference evidence="3" key="1">
    <citation type="submission" date="2017-02" db="UniProtKB">
        <authorList>
            <consortium name="WormBaseParasite"/>
        </authorList>
    </citation>
    <scope>IDENTIFICATION</scope>
</reference>
<keyword evidence="2" id="KW-1185">Reference proteome</keyword>
<protein>
    <submittedName>
        <fullName evidence="1 3">Uncharacterized protein</fullName>
    </submittedName>
</protein>
<organism evidence="3">
    <name type="scientific">Haemonchus placei</name>
    <name type="common">Barber's pole worm</name>
    <dbReference type="NCBI Taxonomy" id="6290"/>
    <lineage>
        <taxon>Eukaryota</taxon>
        <taxon>Metazoa</taxon>
        <taxon>Ecdysozoa</taxon>
        <taxon>Nematoda</taxon>
        <taxon>Chromadorea</taxon>
        <taxon>Rhabditida</taxon>
        <taxon>Rhabditina</taxon>
        <taxon>Rhabditomorpha</taxon>
        <taxon>Strongyloidea</taxon>
        <taxon>Trichostrongylidae</taxon>
        <taxon>Haemonchus</taxon>
    </lineage>
</organism>
<gene>
    <name evidence="1" type="ORF">HPLM_LOCUS7810</name>
</gene>
<accession>A0A0N4WBJ0</accession>